<dbReference type="SUPFAM" id="SSF56112">
    <property type="entry name" value="Protein kinase-like (PK-like)"/>
    <property type="match status" value="1"/>
</dbReference>
<dbReference type="Gene3D" id="1.10.510.10">
    <property type="entry name" value="Transferase(Phosphotransferase) domain 1"/>
    <property type="match status" value="1"/>
</dbReference>
<evidence type="ECO:0000256" key="5">
    <source>
        <dbReference type="ARBA" id="ARBA00022729"/>
    </source>
</evidence>
<dbReference type="PRINTS" id="PR00019">
    <property type="entry name" value="LEURICHRPT"/>
</dbReference>
<sequence>MGRYAPRGVKSTYNAVKQSLSDLTHALSYWNHRDNTPCKWRGISYNSLIGRIESIDLSGCNIVGRIPSSFGRLVHLRNLDLSLNRITGSIPSSISELKSIEQNELYNNSLSDARVWAEYGSSTIVSRVEFQTTSGGYPKYFCSSLLKIPLVEKFQRRFQVLTIYPFYQFPETASPDRYRMKSGLWRHCENKINGTIPEEVKGLMNLNELNLANNRLSVSIPSDIGILHVVNYLDLSSNSFFGKVPMELQNLKLNVLNLSNDELSGDLPPLYDKENYRSSFVGNPGLCGDLDGLFPKINLSKNENCSYGYIAPEYVYTLRMNEKSDIYSFGVILLELVIGKPTTDPDFGAKDMVTWVSSTYNQKGAEQVIDPRLDSTYKEQICRGYFIVDSRVW</sequence>
<evidence type="ECO:0000256" key="7">
    <source>
        <dbReference type="ARBA" id="ARBA00022989"/>
    </source>
</evidence>
<dbReference type="Pfam" id="PF08263">
    <property type="entry name" value="LRRNT_2"/>
    <property type="match status" value="1"/>
</dbReference>
<dbReference type="Pfam" id="PF00560">
    <property type="entry name" value="LRR_1"/>
    <property type="match status" value="4"/>
</dbReference>
<evidence type="ECO:0000313" key="12">
    <source>
        <dbReference type="EMBL" id="KAE8686519.1"/>
    </source>
</evidence>
<organism evidence="12 13">
    <name type="scientific">Hibiscus syriacus</name>
    <name type="common">Rose of Sharon</name>
    <dbReference type="NCBI Taxonomy" id="106335"/>
    <lineage>
        <taxon>Eukaryota</taxon>
        <taxon>Viridiplantae</taxon>
        <taxon>Streptophyta</taxon>
        <taxon>Embryophyta</taxon>
        <taxon>Tracheophyta</taxon>
        <taxon>Spermatophyta</taxon>
        <taxon>Magnoliopsida</taxon>
        <taxon>eudicotyledons</taxon>
        <taxon>Gunneridae</taxon>
        <taxon>Pentapetalae</taxon>
        <taxon>rosids</taxon>
        <taxon>malvids</taxon>
        <taxon>Malvales</taxon>
        <taxon>Malvaceae</taxon>
        <taxon>Malvoideae</taxon>
        <taxon>Hibiscus</taxon>
    </lineage>
</organism>
<comment type="caution">
    <text evidence="12">The sequence shown here is derived from an EMBL/GenBank/DDBJ whole genome shotgun (WGS) entry which is preliminary data.</text>
</comment>
<dbReference type="PANTHER" id="PTHR48010">
    <property type="entry name" value="OS05G0588300 PROTEIN"/>
    <property type="match status" value="1"/>
</dbReference>
<evidence type="ECO:0000256" key="9">
    <source>
        <dbReference type="ARBA" id="ARBA00023180"/>
    </source>
</evidence>
<name>A0A6A2Z502_HIBSY</name>
<dbReference type="InterPro" id="IPR001611">
    <property type="entry name" value="Leu-rich_rpt"/>
</dbReference>
<evidence type="ECO:0000256" key="8">
    <source>
        <dbReference type="ARBA" id="ARBA00023136"/>
    </source>
</evidence>
<dbReference type="GO" id="GO:0016020">
    <property type="term" value="C:membrane"/>
    <property type="evidence" value="ECO:0007669"/>
    <property type="project" value="UniProtKB-SubCell"/>
</dbReference>
<feature type="domain" description="Serine-threonine/tyrosine-protein kinase catalytic" evidence="10">
    <location>
        <begin position="298"/>
        <end position="363"/>
    </location>
</feature>
<evidence type="ECO:0000256" key="4">
    <source>
        <dbReference type="ARBA" id="ARBA00022692"/>
    </source>
</evidence>
<evidence type="ECO:0000256" key="2">
    <source>
        <dbReference type="ARBA" id="ARBA00009592"/>
    </source>
</evidence>
<protein>
    <recommendedName>
        <fullName evidence="14">Protein kinase domain-containing protein</fullName>
    </recommendedName>
</protein>
<evidence type="ECO:0000256" key="6">
    <source>
        <dbReference type="ARBA" id="ARBA00022737"/>
    </source>
</evidence>
<dbReference type="InterPro" id="IPR013210">
    <property type="entry name" value="LRR_N_plant-typ"/>
</dbReference>
<keyword evidence="13" id="KW-1185">Reference proteome</keyword>
<dbReference type="PANTHER" id="PTHR48010:SF58">
    <property type="entry name" value="RECEPTOR PROTEIN KINASE-LIKE PROTEIN ZAR1"/>
    <property type="match status" value="1"/>
</dbReference>
<keyword evidence="6" id="KW-0677">Repeat</keyword>
<dbReference type="AlphaFoldDB" id="A0A6A2Z502"/>
<dbReference type="SUPFAM" id="SSF52058">
    <property type="entry name" value="L domain-like"/>
    <property type="match status" value="1"/>
</dbReference>
<dbReference type="FunFam" id="3.80.10.10:FF:000041">
    <property type="entry name" value="LRR receptor-like serine/threonine-protein kinase ERECTA"/>
    <property type="match status" value="1"/>
</dbReference>
<comment type="subcellular location">
    <subcellularLocation>
        <location evidence="1">Membrane</location>
        <topology evidence="1">Single-pass type I membrane protein</topology>
    </subcellularLocation>
</comment>
<dbReference type="InterPro" id="IPR050994">
    <property type="entry name" value="At_inactive_RLKs"/>
</dbReference>
<evidence type="ECO:0008006" key="14">
    <source>
        <dbReference type="Google" id="ProtNLM"/>
    </source>
</evidence>
<dbReference type="PROSITE" id="PS51450">
    <property type="entry name" value="LRR"/>
    <property type="match status" value="1"/>
</dbReference>
<keyword evidence="8" id="KW-0472">Membrane</keyword>
<dbReference type="InterPro" id="IPR001245">
    <property type="entry name" value="Ser-Thr/Tyr_kinase_cat_dom"/>
</dbReference>
<dbReference type="Gene3D" id="3.80.10.10">
    <property type="entry name" value="Ribonuclease Inhibitor"/>
    <property type="match status" value="2"/>
</dbReference>
<evidence type="ECO:0000256" key="1">
    <source>
        <dbReference type="ARBA" id="ARBA00004479"/>
    </source>
</evidence>
<dbReference type="GO" id="GO:0004672">
    <property type="term" value="F:protein kinase activity"/>
    <property type="evidence" value="ECO:0007669"/>
    <property type="project" value="InterPro"/>
</dbReference>
<dbReference type="Pfam" id="PF07714">
    <property type="entry name" value="PK_Tyr_Ser-Thr"/>
    <property type="match status" value="1"/>
</dbReference>
<keyword evidence="3" id="KW-0433">Leucine-rich repeat</keyword>
<comment type="similarity">
    <text evidence="2">Belongs to the RLP family.</text>
</comment>
<keyword evidence="9" id="KW-0325">Glycoprotein</keyword>
<evidence type="ECO:0000259" key="10">
    <source>
        <dbReference type="Pfam" id="PF07714"/>
    </source>
</evidence>
<dbReference type="Proteomes" id="UP000436088">
    <property type="component" value="Unassembled WGS sequence"/>
</dbReference>
<evidence type="ECO:0000256" key="3">
    <source>
        <dbReference type="ARBA" id="ARBA00022614"/>
    </source>
</evidence>
<dbReference type="EMBL" id="VEPZ02001215">
    <property type="protein sequence ID" value="KAE8686519.1"/>
    <property type="molecule type" value="Genomic_DNA"/>
</dbReference>
<dbReference type="InterPro" id="IPR011009">
    <property type="entry name" value="Kinase-like_dom_sf"/>
</dbReference>
<gene>
    <name evidence="12" type="ORF">F3Y22_tig00111059pilonHSYRG00147</name>
</gene>
<reference evidence="12" key="1">
    <citation type="submission" date="2019-09" db="EMBL/GenBank/DDBJ databases">
        <title>Draft genome information of white flower Hibiscus syriacus.</title>
        <authorList>
            <person name="Kim Y.-M."/>
        </authorList>
    </citation>
    <scope>NUCLEOTIDE SEQUENCE [LARGE SCALE GENOMIC DNA]</scope>
    <source>
        <strain evidence="12">YM2019G1</strain>
    </source>
</reference>
<dbReference type="InterPro" id="IPR032675">
    <property type="entry name" value="LRR_dom_sf"/>
</dbReference>
<evidence type="ECO:0000313" key="13">
    <source>
        <dbReference type="Proteomes" id="UP000436088"/>
    </source>
</evidence>
<keyword evidence="4" id="KW-0812">Transmembrane</keyword>
<proteinExistence type="inferred from homology"/>
<accession>A0A6A2Z502</accession>
<keyword evidence="7" id="KW-1133">Transmembrane helix</keyword>
<feature type="domain" description="Leucine-rich repeat-containing N-terminal plant-type" evidence="11">
    <location>
        <begin position="15"/>
        <end position="44"/>
    </location>
</feature>
<keyword evidence="5" id="KW-0732">Signal</keyword>
<evidence type="ECO:0000259" key="11">
    <source>
        <dbReference type="Pfam" id="PF08263"/>
    </source>
</evidence>